<dbReference type="VEuPathDB" id="VectorBase:LOC119187469"/>
<proteinExistence type="predicted"/>
<sequence>MAVVPRTMHWCLAACLAVAVGLVREAYAIDDHQLSQDLLDLKLLGLRLETKLTILEGLVNKLGATSNKCSQGGRTGGSDTDTEVATSDTQERILRAQQAIIDISNRNTVELENLAQLVTTQTSKLANRSDAMLGLLKSSELVLRRQPPQETISQGRRHHQP</sequence>
<dbReference type="OrthoDB" id="6495698at2759"/>
<dbReference type="AlphaFoldDB" id="A0A6G5A5E2"/>
<dbReference type="RefSeq" id="XP_037291481.1">
    <property type="nucleotide sequence ID" value="XM_037435584.2"/>
</dbReference>
<dbReference type="OMA" id="RTMHWCL"/>
<protein>
    <submittedName>
        <fullName evidence="3">Putative conserved secreted protein</fullName>
    </submittedName>
</protein>
<feature type="chain" id="PRO_5026043421" evidence="2">
    <location>
        <begin position="29"/>
        <end position="161"/>
    </location>
</feature>
<reference evidence="3" key="1">
    <citation type="submission" date="2020-03" db="EMBL/GenBank/DDBJ databases">
        <title>A transcriptome and proteome of the tick Rhipicephalus microplus shaped by the genetic composition of its hosts and developmental stage.</title>
        <authorList>
            <person name="Garcia G.R."/>
            <person name="Ribeiro J.M.C."/>
            <person name="Maruyama S.R."/>
            <person name="Gardinasse L.G."/>
            <person name="Nelson K."/>
            <person name="Ferreira B.R."/>
            <person name="Andrade T.G."/>
            <person name="Santos I.K.F.M."/>
        </authorList>
    </citation>
    <scope>NUCLEOTIDE SEQUENCE</scope>
    <source>
        <strain evidence="3">NSGR</strain>
        <tissue evidence="3">Salivary glands</tissue>
    </source>
</reference>
<dbReference type="KEGG" id="rmp:119187469"/>
<evidence type="ECO:0000256" key="1">
    <source>
        <dbReference type="SAM" id="MobiDB-lite"/>
    </source>
</evidence>
<feature type="signal peptide" evidence="2">
    <location>
        <begin position="1"/>
        <end position="28"/>
    </location>
</feature>
<organism evidence="3">
    <name type="scientific">Rhipicephalus microplus</name>
    <name type="common">Cattle tick</name>
    <name type="synonym">Boophilus microplus</name>
    <dbReference type="NCBI Taxonomy" id="6941"/>
    <lineage>
        <taxon>Eukaryota</taxon>
        <taxon>Metazoa</taxon>
        <taxon>Ecdysozoa</taxon>
        <taxon>Arthropoda</taxon>
        <taxon>Chelicerata</taxon>
        <taxon>Arachnida</taxon>
        <taxon>Acari</taxon>
        <taxon>Parasitiformes</taxon>
        <taxon>Ixodida</taxon>
        <taxon>Ixodoidea</taxon>
        <taxon>Ixodidae</taxon>
        <taxon>Rhipicephalinae</taxon>
        <taxon>Rhipicephalus</taxon>
        <taxon>Boophilus</taxon>
    </lineage>
</organism>
<evidence type="ECO:0000313" key="3">
    <source>
        <dbReference type="EMBL" id="NIE45380.1"/>
    </source>
</evidence>
<accession>A0A6G5A5E2</accession>
<name>A0A6G5A5E2_RHIMP</name>
<dbReference type="GeneID" id="119187469"/>
<keyword evidence="2" id="KW-0732">Signal</keyword>
<dbReference type="EMBL" id="GIKN01003107">
    <property type="protein sequence ID" value="NIE45380.1"/>
    <property type="molecule type" value="Transcribed_RNA"/>
</dbReference>
<feature type="region of interest" description="Disordered" evidence="1">
    <location>
        <begin position="66"/>
        <end position="85"/>
    </location>
</feature>
<evidence type="ECO:0000256" key="2">
    <source>
        <dbReference type="SAM" id="SignalP"/>
    </source>
</evidence>